<feature type="compositionally biased region" description="Basic residues" evidence="1">
    <location>
        <begin position="83"/>
        <end position="97"/>
    </location>
</feature>
<comment type="caution">
    <text evidence="2">The sequence shown here is derived from an EMBL/GenBank/DDBJ whole genome shotgun (WGS) entry which is preliminary data.</text>
</comment>
<protein>
    <submittedName>
        <fullName evidence="2">Uncharacterized protein</fullName>
    </submittedName>
</protein>
<feature type="compositionally biased region" description="Basic residues" evidence="1">
    <location>
        <begin position="110"/>
        <end position="136"/>
    </location>
</feature>
<feature type="region of interest" description="Disordered" evidence="1">
    <location>
        <begin position="41"/>
        <end position="136"/>
    </location>
</feature>
<accession>A0AAP0JMV0</accession>
<evidence type="ECO:0000313" key="3">
    <source>
        <dbReference type="Proteomes" id="UP001420932"/>
    </source>
</evidence>
<gene>
    <name evidence="2" type="ORF">Syun_015097</name>
</gene>
<reference evidence="2 3" key="1">
    <citation type="submission" date="2024-01" db="EMBL/GenBank/DDBJ databases">
        <title>Genome assemblies of Stephania.</title>
        <authorList>
            <person name="Yang L."/>
        </authorList>
    </citation>
    <scope>NUCLEOTIDE SEQUENCE [LARGE SCALE GENOMIC DNA]</scope>
    <source>
        <strain evidence="2">YNDBR</strain>
        <tissue evidence="2">Leaf</tissue>
    </source>
</reference>
<keyword evidence="3" id="KW-1185">Reference proteome</keyword>
<name>A0AAP0JMV0_9MAGN</name>
<dbReference type="EMBL" id="JBBNAF010000006">
    <property type="protein sequence ID" value="KAK9135767.1"/>
    <property type="molecule type" value="Genomic_DNA"/>
</dbReference>
<evidence type="ECO:0000313" key="2">
    <source>
        <dbReference type="EMBL" id="KAK9135767.1"/>
    </source>
</evidence>
<dbReference type="AlphaFoldDB" id="A0AAP0JMV0"/>
<organism evidence="2 3">
    <name type="scientific">Stephania yunnanensis</name>
    <dbReference type="NCBI Taxonomy" id="152371"/>
    <lineage>
        <taxon>Eukaryota</taxon>
        <taxon>Viridiplantae</taxon>
        <taxon>Streptophyta</taxon>
        <taxon>Embryophyta</taxon>
        <taxon>Tracheophyta</taxon>
        <taxon>Spermatophyta</taxon>
        <taxon>Magnoliopsida</taxon>
        <taxon>Ranunculales</taxon>
        <taxon>Menispermaceae</taxon>
        <taxon>Menispermoideae</taxon>
        <taxon>Cissampelideae</taxon>
        <taxon>Stephania</taxon>
    </lineage>
</organism>
<feature type="compositionally biased region" description="Basic and acidic residues" evidence="1">
    <location>
        <begin position="41"/>
        <end position="57"/>
    </location>
</feature>
<dbReference type="Proteomes" id="UP001420932">
    <property type="component" value="Unassembled WGS sequence"/>
</dbReference>
<sequence>MIVILTLRIVHIHRAASSFLSWRLRLNHGVVCVFIKLRKRQEASRVHGPRHEKERQLHPVLRHYWNSPPQHEISRSEVPNQRPPRRKLSSQRRARLPHRTEEPHPAQSSRRGRSRSHGPLRFQAPRRLRQRPRLIV</sequence>
<proteinExistence type="predicted"/>
<evidence type="ECO:0000256" key="1">
    <source>
        <dbReference type="SAM" id="MobiDB-lite"/>
    </source>
</evidence>